<evidence type="ECO:0000256" key="1">
    <source>
        <dbReference type="SAM" id="MobiDB-lite"/>
    </source>
</evidence>
<accession>A0A6J6STT5</accession>
<evidence type="ECO:0000313" key="2">
    <source>
        <dbReference type="EMBL" id="CAB4738108.1"/>
    </source>
</evidence>
<sequence>MTGFSKVLLGLALGLPMGAYAVGSMVSSAADDPGQRAPIILEDAPTPAQDTVPGPTLRPSPEPTRGGDDDGDDGDDGPGDDEVRTRPEVVVPSYADRDDDDDDDDRGERDDTTDDGDDD</sequence>
<reference evidence="2" key="1">
    <citation type="submission" date="2020-05" db="EMBL/GenBank/DDBJ databases">
        <authorList>
            <person name="Chiriac C."/>
            <person name="Salcher M."/>
            <person name="Ghai R."/>
            <person name="Kavagutti S V."/>
        </authorList>
    </citation>
    <scope>NUCLEOTIDE SEQUENCE</scope>
</reference>
<name>A0A6J6STT5_9ZZZZ</name>
<dbReference type="EMBL" id="CAEZYQ010000006">
    <property type="protein sequence ID" value="CAB4738108.1"/>
    <property type="molecule type" value="Genomic_DNA"/>
</dbReference>
<feature type="region of interest" description="Disordered" evidence="1">
    <location>
        <begin position="27"/>
        <end position="119"/>
    </location>
</feature>
<protein>
    <submittedName>
        <fullName evidence="2">Unannotated protein</fullName>
    </submittedName>
</protein>
<dbReference type="AlphaFoldDB" id="A0A6J6STT5"/>
<feature type="compositionally biased region" description="Acidic residues" evidence="1">
    <location>
        <begin position="97"/>
        <end position="119"/>
    </location>
</feature>
<gene>
    <name evidence="2" type="ORF">UFOPK2761_01060</name>
</gene>
<proteinExistence type="predicted"/>
<feature type="compositionally biased region" description="Acidic residues" evidence="1">
    <location>
        <begin position="69"/>
        <end position="80"/>
    </location>
</feature>
<organism evidence="2">
    <name type="scientific">freshwater metagenome</name>
    <dbReference type="NCBI Taxonomy" id="449393"/>
    <lineage>
        <taxon>unclassified sequences</taxon>
        <taxon>metagenomes</taxon>
        <taxon>ecological metagenomes</taxon>
    </lineage>
</organism>